<organism evidence="1 2">
    <name type="scientific">Buddleja alternifolia</name>
    <dbReference type="NCBI Taxonomy" id="168488"/>
    <lineage>
        <taxon>Eukaryota</taxon>
        <taxon>Viridiplantae</taxon>
        <taxon>Streptophyta</taxon>
        <taxon>Embryophyta</taxon>
        <taxon>Tracheophyta</taxon>
        <taxon>Spermatophyta</taxon>
        <taxon>Magnoliopsida</taxon>
        <taxon>eudicotyledons</taxon>
        <taxon>Gunneridae</taxon>
        <taxon>Pentapetalae</taxon>
        <taxon>asterids</taxon>
        <taxon>lamiids</taxon>
        <taxon>Lamiales</taxon>
        <taxon>Scrophulariaceae</taxon>
        <taxon>Buddlejeae</taxon>
        <taxon>Buddleja</taxon>
    </lineage>
</organism>
<evidence type="ECO:0000313" key="2">
    <source>
        <dbReference type="Proteomes" id="UP000826271"/>
    </source>
</evidence>
<reference evidence="1" key="1">
    <citation type="submission" date="2019-10" db="EMBL/GenBank/DDBJ databases">
        <authorList>
            <person name="Zhang R."/>
            <person name="Pan Y."/>
            <person name="Wang J."/>
            <person name="Ma R."/>
            <person name="Yu S."/>
        </authorList>
    </citation>
    <scope>NUCLEOTIDE SEQUENCE</scope>
    <source>
        <strain evidence="1">LA-IB0</strain>
        <tissue evidence="1">Leaf</tissue>
    </source>
</reference>
<dbReference type="EMBL" id="WHWC01000004">
    <property type="protein sequence ID" value="KAG8384208.1"/>
    <property type="molecule type" value="Genomic_DNA"/>
</dbReference>
<comment type="caution">
    <text evidence="1">The sequence shown here is derived from an EMBL/GenBank/DDBJ whole genome shotgun (WGS) entry which is preliminary data.</text>
</comment>
<dbReference type="AlphaFoldDB" id="A0AAV6XPL6"/>
<gene>
    <name evidence="1" type="ORF">BUALT_Bualt04G0094100</name>
</gene>
<dbReference type="Proteomes" id="UP000826271">
    <property type="component" value="Unassembled WGS sequence"/>
</dbReference>
<protein>
    <submittedName>
        <fullName evidence="1">Uncharacterized protein</fullName>
    </submittedName>
</protein>
<evidence type="ECO:0000313" key="1">
    <source>
        <dbReference type="EMBL" id="KAG8384208.1"/>
    </source>
</evidence>
<name>A0AAV6XPL6_9LAMI</name>
<proteinExistence type="predicted"/>
<accession>A0AAV6XPL6</accession>
<keyword evidence="2" id="KW-1185">Reference proteome</keyword>
<sequence length="87" mass="10192">MIETNSDEHWEAACKTEPNARVMRYKSWPCYDLWYDIFGKDRGNGGFNVKEIEDWTSHEKIVATNMIFKNMQVLAMFFSLPDHAKVG</sequence>